<dbReference type="SUPFAM" id="SSF54843">
    <property type="entry name" value="Ribosomal protein L22"/>
    <property type="match status" value="1"/>
</dbReference>
<evidence type="ECO:0000256" key="9">
    <source>
        <dbReference type="RuleBase" id="RU004006"/>
    </source>
</evidence>
<dbReference type="GO" id="GO:0022625">
    <property type="term" value="C:cytosolic large ribosomal subunit"/>
    <property type="evidence" value="ECO:0007669"/>
    <property type="project" value="TreeGrafter"/>
</dbReference>
<dbReference type="GO" id="GO:0006412">
    <property type="term" value="P:translation"/>
    <property type="evidence" value="ECO:0007669"/>
    <property type="project" value="UniProtKB-UniRule"/>
</dbReference>
<evidence type="ECO:0000256" key="2">
    <source>
        <dbReference type="ARBA" id="ARBA00022730"/>
    </source>
</evidence>
<evidence type="ECO:0000256" key="1">
    <source>
        <dbReference type="ARBA" id="ARBA00009451"/>
    </source>
</evidence>
<protein>
    <recommendedName>
        <fullName evidence="6 7">Large ribosomal subunit protein uL22</fullName>
    </recommendedName>
</protein>
<gene>
    <name evidence="7 11" type="primary">rplV</name>
    <name evidence="11" type="ORF">V5E97_03140</name>
</gene>
<comment type="subunit">
    <text evidence="7 9">Part of the 50S ribosomal subunit.</text>
</comment>
<organism evidence="11">
    <name type="scientific">Singulisphaera sp. Ch08</name>
    <dbReference type="NCBI Taxonomy" id="3120278"/>
    <lineage>
        <taxon>Bacteria</taxon>
        <taxon>Pseudomonadati</taxon>
        <taxon>Planctomycetota</taxon>
        <taxon>Planctomycetia</taxon>
        <taxon>Isosphaerales</taxon>
        <taxon>Isosphaeraceae</taxon>
        <taxon>Singulisphaera</taxon>
    </lineage>
</organism>
<dbReference type="Pfam" id="PF00237">
    <property type="entry name" value="Ribosomal_L22"/>
    <property type="match status" value="1"/>
</dbReference>
<dbReference type="AlphaFoldDB" id="A0AAU7CI16"/>
<reference evidence="11" key="1">
    <citation type="submission" date="2024-05" db="EMBL/GenBank/DDBJ databases">
        <title>Planctomycetes of the genus Singulisphaera possess chitinolytic capabilities.</title>
        <authorList>
            <person name="Ivanova A."/>
        </authorList>
    </citation>
    <scope>NUCLEOTIDE SEQUENCE</scope>
    <source>
        <strain evidence="11">Ch08T</strain>
    </source>
</reference>
<dbReference type="EMBL" id="CP155447">
    <property type="protein sequence ID" value="XBH05029.1"/>
    <property type="molecule type" value="Genomic_DNA"/>
</dbReference>
<evidence type="ECO:0000256" key="8">
    <source>
        <dbReference type="RuleBase" id="RU004005"/>
    </source>
</evidence>
<keyword evidence="2 7" id="KW-0699">rRNA-binding</keyword>
<evidence type="ECO:0000256" key="5">
    <source>
        <dbReference type="ARBA" id="ARBA00023274"/>
    </source>
</evidence>
<dbReference type="InterPro" id="IPR005727">
    <property type="entry name" value="Ribosomal_uL22_bac/chlpt-type"/>
</dbReference>
<dbReference type="HAMAP" id="MF_01331_B">
    <property type="entry name" value="Ribosomal_uL22_B"/>
    <property type="match status" value="1"/>
</dbReference>
<evidence type="ECO:0000256" key="4">
    <source>
        <dbReference type="ARBA" id="ARBA00022980"/>
    </source>
</evidence>
<dbReference type="NCBIfam" id="TIGR01044">
    <property type="entry name" value="rplV_bact"/>
    <property type="match status" value="1"/>
</dbReference>
<keyword evidence="4 7" id="KW-0689">Ribosomal protein</keyword>
<dbReference type="InterPro" id="IPR036394">
    <property type="entry name" value="Ribosomal_uL22_sf"/>
</dbReference>
<name>A0AAU7CI16_9BACT</name>
<evidence type="ECO:0000256" key="7">
    <source>
        <dbReference type="HAMAP-Rule" id="MF_01331"/>
    </source>
</evidence>
<proteinExistence type="inferred from homology"/>
<dbReference type="InterPro" id="IPR001063">
    <property type="entry name" value="Ribosomal_uL22"/>
</dbReference>
<accession>A0AAU7CI16</accession>
<dbReference type="RefSeq" id="WP_015244100.1">
    <property type="nucleotide sequence ID" value="NZ_CP155447.1"/>
</dbReference>
<dbReference type="GO" id="GO:0019843">
    <property type="term" value="F:rRNA binding"/>
    <property type="evidence" value="ECO:0007669"/>
    <property type="project" value="UniProtKB-UniRule"/>
</dbReference>
<evidence type="ECO:0000256" key="3">
    <source>
        <dbReference type="ARBA" id="ARBA00022884"/>
    </source>
</evidence>
<keyword evidence="5 7" id="KW-0687">Ribonucleoprotein</keyword>
<evidence type="ECO:0000313" key="11">
    <source>
        <dbReference type="EMBL" id="XBH05029.1"/>
    </source>
</evidence>
<comment type="function">
    <text evidence="7 10">This protein binds specifically to 23S rRNA; its binding is stimulated by other ribosomal proteins, e.g., L4, L17, and L20. It is important during the early stages of 50S assembly. It makes multiple contacts with different domains of the 23S rRNA in the assembled 50S subunit and ribosome.</text>
</comment>
<evidence type="ECO:0000256" key="10">
    <source>
        <dbReference type="RuleBase" id="RU004008"/>
    </source>
</evidence>
<keyword evidence="3 7" id="KW-0694">RNA-binding</keyword>
<comment type="function">
    <text evidence="7">The globular domain of the protein is located near the polypeptide exit tunnel on the outside of the subunit, while an extended beta-hairpin is found that lines the wall of the exit tunnel in the center of the 70S ribosome.</text>
</comment>
<dbReference type="Gene3D" id="3.90.470.10">
    <property type="entry name" value="Ribosomal protein L22/L17"/>
    <property type="match status" value="1"/>
</dbReference>
<sequence>MSPSSDYVAKHRFARISVRKLRPILDLVRGKYADDAMDTLKYLPHRGARMIEQVLKSAMANAEDRGIRNVGDLVVVDARGDGGPMFKRLMPRARGMAYMIRRRSAHIEIGLADLAAVPVTSDND</sequence>
<dbReference type="GO" id="GO:0003735">
    <property type="term" value="F:structural constituent of ribosome"/>
    <property type="evidence" value="ECO:0007669"/>
    <property type="project" value="InterPro"/>
</dbReference>
<comment type="similarity">
    <text evidence="1 7 8">Belongs to the universal ribosomal protein uL22 family.</text>
</comment>
<dbReference type="PANTHER" id="PTHR13501">
    <property type="entry name" value="CHLOROPLAST 50S RIBOSOMAL PROTEIN L22-RELATED"/>
    <property type="match status" value="1"/>
</dbReference>
<dbReference type="PANTHER" id="PTHR13501:SF8">
    <property type="entry name" value="LARGE RIBOSOMAL SUBUNIT PROTEIN UL22M"/>
    <property type="match status" value="1"/>
</dbReference>
<dbReference type="InterPro" id="IPR047867">
    <property type="entry name" value="Ribosomal_uL22_bac/org-type"/>
</dbReference>
<evidence type="ECO:0000256" key="6">
    <source>
        <dbReference type="ARBA" id="ARBA00035207"/>
    </source>
</evidence>
<dbReference type="CDD" id="cd00336">
    <property type="entry name" value="Ribosomal_L22"/>
    <property type="match status" value="1"/>
</dbReference>